<accession>A0A645C768</accession>
<gene>
    <name evidence="1" type="ORF">SDC9_120608</name>
</gene>
<dbReference type="EMBL" id="VSSQ01025480">
    <property type="protein sequence ID" value="MPM73626.1"/>
    <property type="molecule type" value="Genomic_DNA"/>
</dbReference>
<evidence type="ECO:0000313" key="1">
    <source>
        <dbReference type="EMBL" id="MPM73626.1"/>
    </source>
</evidence>
<dbReference type="InterPro" id="IPR002110">
    <property type="entry name" value="Ankyrin_rpt"/>
</dbReference>
<dbReference type="InterPro" id="IPR036770">
    <property type="entry name" value="Ankyrin_rpt-contain_sf"/>
</dbReference>
<dbReference type="AlphaFoldDB" id="A0A645C768"/>
<dbReference type="SMART" id="SM00248">
    <property type="entry name" value="ANK"/>
    <property type="match status" value="1"/>
</dbReference>
<dbReference type="PROSITE" id="PS50297">
    <property type="entry name" value="ANK_REP_REGION"/>
    <property type="match status" value="1"/>
</dbReference>
<dbReference type="Pfam" id="PF12796">
    <property type="entry name" value="Ank_2"/>
    <property type="match status" value="1"/>
</dbReference>
<name>A0A645C768_9ZZZZ</name>
<sequence>MRQTSDENDETIALPPDEITLEKAKFLIENGADINDRVSGLTPLMFAICNCDHKDLDFIKFLLENGANPNVIDDFSYTLTPLLLTHDYDWFEAGQLFLLYGAETETMQKLLEKRANRHIESLTLTVQNSFKPGSGEDSETSKNYDLSEIEQLTPINFEYFNVYLSEKTPTKLSGKVIFDCPETGVIKDCGEFTLSLENKEFYTESINFTYDIHTQLTLQIQLSDISLEDEFADEITAKEQARRDAEFTQKLSDFQENKEQYLSGISEELKGDFTDFCINTELGQFFVNINAAEHAILYWFLVFGEPFKNITFRNRYDDVLQAIYHLDYEKDPDFRSEWSGYWQLFESVYNNYRKMKTDTQHTDQEILDQYNKAENACRESMRYLGDVAFVSVAACRYLQGDMFNSYGMDEQGAECKKECQSTLYNLSQRDDLFSEEQMQVLEILRGVVGEVL</sequence>
<organism evidence="1">
    <name type="scientific">bioreactor metagenome</name>
    <dbReference type="NCBI Taxonomy" id="1076179"/>
    <lineage>
        <taxon>unclassified sequences</taxon>
        <taxon>metagenomes</taxon>
        <taxon>ecological metagenomes</taxon>
    </lineage>
</organism>
<dbReference type="SUPFAM" id="SSF48403">
    <property type="entry name" value="Ankyrin repeat"/>
    <property type="match status" value="1"/>
</dbReference>
<proteinExistence type="predicted"/>
<evidence type="ECO:0008006" key="2">
    <source>
        <dbReference type="Google" id="ProtNLM"/>
    </source>
</evidence>
<dbReference type="PROSITE" id="PS50088">
    <property type="entry name" value="ANK_REPEAT"/>
    <property type="match status" value="1"/>
</dbReference>
<reference evidence="1" key="1">
    <citation type="submission" date="2019-08" db="EMBL/GenBank/DDBJ databases">
        <authorList>
            <person name="Kucharzyk K."/>
            <person name="Murdoch R.W."/>
            <person name="Higgins S."/>
            <person name="Loffler F."/>
        </authorList>
    </citation>
    <scope>NUCLEOTIDE SEQUENCE</scope>
</reference>
<dbReference type="Gene3D" id="1.25.40.20">
    <property type="entry name" value="Ankyrin repeat-containing domain"/>
    <property type="match status" value="1"/>
</dbReference>
<comment type="caution">
    <text evidence="1">The sequence shown here is derived from an EMBL/GenBank/DDBJ whole genome shotgun (WGS) entry which is preliminary data.</text>
</comment>
<protein>
    <recommendedName>
        <fullName evidence="2">Ankyrin repeat domain-containing protein</fullName>
    </recommendedName>
</protein>